<dbReference type="AlphaFoldDB" id="A0A6N3FGC2"/>
<organism evidence="1">
    <name type="scientific">Clostridium butyricum</name>
    <dbReference type="NCBI Taxonomy" id="1492"/>
    <lineage>
        <taxon>Bacteria</taxon>
        <taxon>Bacillati</taxon>
        <taxon>Bacillota</taxon>
        <taxon>Clostridia</taxon>
        <taxon>Eubacteriales</taxon>
        <taxon>Clostridiaceae</taxon>
        <taxon>Clostridium</taxon>
    </lineage>
</organism>
<gene>
    <name evidence="1" type="ORF">CBLFYP62_02576</name>
</gene>
<dbReference type="RefSeq" id="WP_057087492.1">
    <property type="nucleotide sequence ID" value="NZ_CACRTU010000024.1"/>
</dbReference>
<proteinExistence type="predicted"/>
<evidence type="ECO:0000313" key="1">
    <source>
        <dbReference type="EMBL" id="VYU51268.1"/>
    </source>
</evidence>
<dbReference type="EMBL" id="CACRTU010000024">
    <property type="protein sequence ID" value="VYU51268.1"/>
    <property type="molecule type" value="Genomic_DNA"/>
</dbReference>
<protein>
    <submittedName>
        <fullName evidence="1">Uncharacterized protein</fullName>
    </submittedName>
</protein>
<name>A0A6N3FGC2_CLOBU</name>
<accession>A0A6N3FGC2</accession>
<reference evidence="1" key="1">
    <citation type="submission" date="2019-11" db="EMBL/GenBank/DDBJ databases">
        <authorList>
            <person name="Feng L."/>
        </authorList>
    </citation>
    <scope>NUCLEOTIDE SEQUENCE</scope>
    <source>
        <strain evidence="1">CButyricumLFYP62</strain>
    </source>
</reference>
<sequence>MNDELKEKIILRIIKDYKNRLEWADEYVKNNYAEAIEYIKENFDRFNKLSIDGAISSKTQGDRSVSYKDISNIIQSDFILNSLLGLPLLRMY</sequence>